<evidence type="ECO:0000256" key="1">
    <source>
        <dbReference type="SAM" id="MobiDB-lite"/>
    </source>
</evidence>
<feature type="compositionally biased region" description="Basic and acidic residues" evidence="1">
    <location>
        <begin position="221"/>
        <end position="241"/>
    </location>
</feature>
<protein>
    <submittedName>
        <fullName evidence="3">Uncharacterized protein</fullName>
    </submittedName>
</protein>
<feature type="signal peptide" evidence="2">
    <location>
        <begin position="1"/>
        <end position="19"/>
    </location>
</feature>
<dbReference type="EMBL" id="VLLK01000001">
    <property type="protein sequence ID" value="TWJ09702.1"/>
    <property type="molecule type" value="Genomic_DNA"/>
</dbReference>
<dbReference type="Proteomes" id="UP000320547">
    <property type="component" value="Unassembled WGS sequence"/>
</dbReference>
<organism evidence="3 4">
    <name type="scientific">Altererythrobacter ishigakiensis</name>
    <dbReference type="NCBI Taxonomy" id="476157"/>
    <lineage>
        <taxon>Bacteria</taxon>
        <taxon>Pseudomonadati</taxon>
        <taxon>Pseudomonadota</taxon>
        <taxon>Alphaproteobacteria</taxon>
        <taxon>Sphingomonadales</taxon>
        <taxon>Erythrobacteraceae</taxon>
        <taxon>Altererythrobacter</taxon>
    </lineage>
</organism>
<proteinExistence type="predicted"/>
<reference evidence="3 4" key="1">
    <citation type="submission" date="2019-07" db="EMBL/GenBank/DDBJ databases">
        <title>Genomic Encyclopedia of Archaeal and Bacterial Type Strains, Phase II (KMG-II): from individual species to whole genera.</title>
        <authorList>
            <person name="Goeker M."/>
        </authorList>
    </citation>
    <scope>NUCLEOTIDE SEQUENCE [LARGE SCALE GENOMIC DNA]</scope>
    <source>
        <strain evidence="3 4">ATCC BAA-2084</strain>
    </source>
</reference>
<dbReference type="STRING" id="476157.GCA_001663155_02010"/>
<evidence type="ECO:0000256" key="2">
    <source>
        <dbReference type="SAM" id="SignalP"/>
    </source>
</evidence>
<keyword evidence="2" id="KW-0732">Signal</keyword>
<feature type="chain" id="PRO_5021976243" evidence="2">
    <location>
        <begin position="20"/>
        <end position="271"/>
    </location>
</feature>
<evidence type="ECO:0000313" key="3">
    <source>
        <dbReference type="EMBL" id="TWJ09702.1"/>
    </source>
</evidence>
<comment type="caution">
    <text evidence="3">The sequence shown here is derived from an EMBL/GenBank/DDBJ whole genome shotgun (WGS) entry which is preliminary data.</text>
</comment>
<gene>
    <name evidence="3" type="ORF">JN10_1343</name>
</gene>
<sequence>MRRGLLCLPMLMVVSVVIAQDQLPQYAQTTSKLATAIYEGENLDNVDELFKLTSFERSELARLSGCDGEIQPGGGETEVRIFWRCASTSQRPDLLRSTSFLFDDQGELIALAINSIDSNESASSARSHDIELRSRGIIASDFASAVLAGEDASLGGVIPLDDFEIGRLSELRADSFRLLKRSDPSLRIIRFYSEDGYVPSVWLRFDETGYPKGVDFAPRYDPNRSGRSIRADRARRARENSQEITARNRNSQRQHTDRDISQRTRKLCPSC</sequence>
<dbReference type="AlphaFoldDB" id="A0A562UVP0"/>
<name>A0A562UVP0_9SPHN</name>
<evidence type="ECO:0000313" key="4">
    <source>
        <dbReference type="Proteomes" id="UP000320547"/>
    </source>
</evidence>
<feature type="region of interest" description="Disordered" evidence="1">
    <location>
        <begin position="216"/>
        <end position="271"/>
    </location>
</feature>
<feature type="compositionally biased region" description="Polar residues" evidence="1">
    <location>
        <begin position="242"/>
        <end position="253"/>
    </location>
</feature>
<accession>A0A562UVP0</accession>
<keyword evidence="4" id="KW-1185">Reference proteome</keyword>